<dbReference type="PANTHER" id="PTHR36436:SF6">
    <property type="entry name" value="SLL5081 PROTEIN"/>
    <property type="match status" value="1"/>
</dbReference>
<dbReference type="RefSeq" id="WP_007093035.1">
    <property type="nucleotide sequence ID" value="NZ_CP142125.1"/>
</dbReference>
<dbReference type="EMBL" id="ABIB01000025">
    <property type="protein sequence ID" value="EDP94190.1"/>
    <property type="molecule type" value="Genomic_DNA"/>
</dbReference>
<dbReference type="eggNOG" id="COG3878">
    <property type="taxonomic scope" value="Bacteria"/>
</dbReference>
<proteinExistence type="predicted"/>
<organism evidence="1 2">
    <name type="scientific">Kordia algicida OT-1</name>
    <dbReference type="NCBI Taxonomy" id="391587"/>
    <lineage>
        <taxon>Bacteria</taxon>
        <taxon>Pseudomonadati</taxon>
        <taxon>Bacteroidota</taxon>
        <taxon>Flavobacteriia</taxon>
        <taxon>Flavobacteriales</taxon>
        <taxon>Flavobacteriaceae</taxon>
        <taxon>Kordia</taxon>
    </lineage>
</organism>
<protein>
    <recommendedName>
        <fullName evidence="3">DUF1963 domain-containing protein</fullName>
    </recommendedName>
</protein>
<gene>
    <name evidence="1" type="ORF">KAOT1_02306</name>
</gene>
<dbReference type="HOGENOM" id="CLU_1011140_0_0_10"/>
<dbReference type="AlphaFoldDB" id="A9EDX4"/>
<dbReference type="InterPro" id="IPR015315">
    <property type="entry name" value="DUF1963"/>
</dbReference>
<name>A9EDX4_9FLAO</name>
<evidence type="ECO:0000313" key="2">
    <source>
        <dbReference type="Proteomes" id="UP000002945"/>
    </source>
</evidence>
<dbReference type="Proteomes" id="UP000002945">
    <property type="component" value="Unassembled WGS sequence"/>
</dbReference>
<dbReference type="STRING" id="391587.KAOT1_02306"/>
<dbReference type="Gene3D" id="2.30.320.10">
    <property type="entry name" value="YwqG-like"/>
    <property type="match status" value="1"/>
</dbReference>
<comment type="caution">
    <text evidence="1">The sequence shown here is derived from an EMBL/GenBank/DDBJ whole genome shotgun (WGS) entry which is preliminary data.</text>
</comment>
<accession>A9EDX4</accession>
<evidence type="ECO:0000313" key="1">
    <source>
        <dbReference type="EMBL" id="EDP94190.1"/>
    </source>
</evidence>
<dbReference type="SUPFAM" id="SSF103032">
    <property type="entry name" value="Hypothetical protein YwqG"/>
    <property type="match status" value="1"/>
</dbReference>
<dbReference type="InterPro" id="IPR035948">
    <property type="entry name" value="YwqG-like_sf"/>
</dbReference>
<keyword evidence="2" id="KW-1185">Reference proteome</keyword>
<dbReference type="Pfam" id="PF09234">
    <property type="entry name" value="DUF1963"/>
    <property type="match status" value="1"/>
</dbReference>
<reference evidence="1 2" key="1">
    <citation type="journal article" date="2011" name="J. Bacteriol.">
        <title>Genome sequence of the algicidal bacterium Kordia algicida OT-1.</title>
        <authorList>
            <person name="Lee H.S."/>
            <person name="Kang S.G."/>
            <person name="Kwon K.K."/>
            <person name="Lee J.H."/>
            <person name="Kim S.J."/>
        </authorList>
    </citation>
    <scope>NUCLEOTIDE SEQUENCE [LARGE SCALE GENOMIC DNA]</scope>
    <source>
        <strain evidence="1 2">OT-1</strain>
    </source>
</reference>
<dbReference type="PANTHER" id="PTHR36436">
    <property type="entry name" value="SLL5081 PROTEIN"/>
    <property type="match status" value="1"/>
</dbReference>
<sequence length="275" mass="32025">MYEEIKKSIIDSFPLQFNIVEGIIKHSIGLRISVDSRKKNNQSKFGGFPSIYKNSKPDLNSNNEFKMLCEIHLAEIKLFDKYKLLPSNGILCFFINPNSTRFEFNDYKVIYSETSTDKILISEIKFSNAVFTENSLVFFEHYTFPSYQEKARLEIEDTIDDDVIESIYEEICEITEQTLEIGHQILGEPQATQGTVKYWWALKYLGYDKYDELNVSQQQEISTIQDDFVLILQIDLEDENISFTNFETGVLYFGITKNDLKNKAFEKVVLVYQSS</sequence>
<dbReference type="OrthoDB" id="8856529at2"/>
<evidence type="ECO:0008006" key="3">
    <source>
        <dbReference type="Google" id="ProtNLM"/>
    </source>
</evidence>